<dbReference type="Pfam" id="PF20256">
    <property type="entry name" value="MoCoBD_2"/>
    <property type="match status" value="1"/>
</dbReference>
<dbReference type="AlphaFoldDB" id="A0A133U592"/>
<evidence type="ECO:0000259" key="1">
    <source>
        <dbReference type="Pfam" id="PF02738"/>
    </source>
</evidence>
<keyword evidence="4" id="KW-1185">Reference proteome</keyword>
<comment type="caution">
    <text evidence="3">The sequence shown here is derived from an EMBL/GenBank/DDBJ whole genome shotgun (WGS) entry which is preliminary data.</text>
</comment>
<dbReference type="InterPro" id="IPR037165">
    <property type="entry name" value="AldOxase/xan_DH_Mopterin-bd_sf"/>
</dbReference>
<dbReference type="Pfam" id="PF02738">
    <property type="entry name" value="MoCoBD_1"/>
    <property type="match status" value="1"/>
</dbReference>
<sequence length="453" mass="49382">MQAFKLEIIEDTGAYAKAGPPVLMRAIVHAPGPYEFPHVEVSGKVVYTNNPPCAAMRGFGAPQVLITLETQLREICNKLDISPVELRKKNGFEEGSETGTGQILETDPGYQKVLDEVEPIWEEWKKEIENKAGQKENIEKGVGMAGTWFGIGKTGLPSSDTMRTELTSDGEIILYNGVADIGQGSTTAMRMITAEELNQEPEDIEVVEMDTRYTEDCDLTCASRQTLFGGSAAKRSAEKLAESIKERIASLKGCKKDEVRLAPGRMAIVDGEEILLSEVTEGESIEEMGEFVTPERVVIDQKEVKGTPYLDYTYGATVVEVEVDTETGSVEVGRVKTLFNTGKAINPLYVEGQLDGGVGWGVSQALKEEYIPAETDSFTDYIILGALETPEIDSSFVDVPQSSGEYGQVGIGECAHYPILPAIANAINDACGVWIRDLPFSSERVRKKISGGW</sequence>
<feature type="domain" description="Aldehyde oxidase/xanthine dehydrogenase first molybdopterin binding" evidence="1">
    <location>
        <begin position="2"/>
        <end position="90"/>
    </location>
</feature>
<dbReference type="InterPro" id="IPR008274">
    <property type="entry name" value="AldOxase/xan_DH_MoCoBD1"/>
</dbReference>
<dbReference type="SUPFAM" id="SSF56003">
    <property type="entry name" value="Molybdenum cofactor-binding domain"/>
    <property type="match status" value="1"/>
</dbReference>
<gene>
    <name evidence="3" type="ORF">AKJ61_03110</name>
</gene>
<reference evidence="3 4" key="1">
    <citation type="journal article" date="2016" name="Sci. Rep.">
        <title>Metabolic traits of an uncultured archaeal lineage -MSBL1- from brine pools of the Red Sea.</title>
        <authorList>
            <person name="Mwirichia R."/>
            <person name="Alam I."/>
            <person name="Rashid M."/>
            <person name="Vinu M."/>
            <person name="Ba-Alawi W."/>
            <person name="Anthony Kamau A."/>
            <person name="Kamanda Ngugi D."/>
            <person name="Goker M."/>
            <person name="Klenk H.P."/>
            <person name="Bajic V."/>
            <person name="Stingl U."/>
        </authorList>
    </citation>
    <scope>NUCLEOTIDE SEQUENCE [LARGE SCALE GENOMIC DNA]</scope>
    <source>
        <strain evidence="3">SCGC-AAA259B11</strain>
    </source>
</reference>
<dbReference type="InterPro" id="IPR046867">
    <property type="entry name" value="AldOxase/xan_DH_MoCoBD2"/>
</dbReference>
<evidence type="ECO:0000313" key="4">
    <source>
        <dbReference type="Proteomes" id="UP000070184"/>
    </source>
</evidence>
<dbReference type="InterPro" id="IPR016208">
    <property type="entry name" value="Ald_Oxase/xanthine_DH-like"/>
</dbReference>
<evidence type="ECO:0000259" key="2">
    <source>
        <dbReference type="Pfam" id="PF20256"/>
    </source>
</evidence>
<name>A0A133U592_9EURY</name>
<dbReference type="GO" id="GO:0005506">
    <property type="term" value="F:iron ion binding"/>
    <property type="evidence" value="ECO:0007669"/>
    <property type="project" value="InterPro"/>
</dbReference>
<evidence type="ECO:0000313" key="3">
    <source>
        <dbReference type="EMBL" id="KXA89344.1"/>
    </source>
</evidence>
<feature type="domain" description="Aldehyde oxidase/xanthine dehydrogenase second molybdopterin binding" evidence="2">
    <location>
        <begin position="121"/>
        <end position="390"/>
    </location>
</feature>
<dbReference type="GO" id="GO:0016491">
    <property type="term" value="F:oxidoreductase activity"/>
    <property type="evidence" value="ECO:0007669"/>
    <property type="project" value="InterPro"/>
</dbReference>
<dbReference type="PANTHER" id="PTHR11908:SF157">
    <property type="entry name" value="XANTHINE DEHYDROGENASE SUBUNIT D-RELATED"/>
    <property type="match status" value="1"/>
</dbReference>
<dbReference type="Gene3D" id="3.30.365.10">
    <property type="entry name" value="Aldehyde oxidase/xanthine dehydrogenase, molybdopterin binding domain"/>
    <property type="match status" value="3"/>
</dbReference>
<organism evidence="3 4">
    <name type="scientific">candidate division MSBL1 archaeon SCGC-AAA259B11</name>
    <dbReference type="NCBI Taxonomy" id="1698260"/>
    <lineage>
        <taxon>Archaea</taxon>
        <taxon>Methanobacteriati</taxon>
        <taxon>Methanobacteriota</taxon>
        <taxon>candidate division MSBL1</taxon>
    </lineage>
</organism>
<dbReference type="PATRIC" id="fig|1698260.3.peg.707"/>
<protein>
    <submittedName>
        <fullName evidence="3">Uncharacterized protein</fullName>
    </submittedName>
</protein>
<proteinExistence type="predicted"/>
<accession>A0A133U592</accession>
<dbReference type="PANTHER" id="PTHR11908">
    <property type="entry name" value="XANTHINE DEHYDROGENASE"/>
    <property type="match status" value="1"/>
</dbReference>
<dbReference type="Proteomes" id="UP000070184">
    <property type="component" value="Unassembled WGS sequence"/>
</dbReference>
<dbReference type="EMBL" id="LHXK01000041">
    <property type="protein sequence ID" value="KXA89344.1"/>
    <property type="molecule type" value="Genomic_DNA"/>
</dbReference>